<name>A0A6C0KYK6_9ZZZZ</name>
<evidence type="ECO:0000259" key="3">
    <source>
        <dbReference type="PROSITE" id="PS50600"/>
    </source>
</evidence>
<dbReference type="Gene3D" id="3.40.395.10">
    <property type="entry name" value="Adenoviral Proteinase, Chain A"/>
    <property type="match status" value="1"/>
</dbReference>
<accession>A0A6C0KYK6</accession>
<dbReference type="GO" id="GO:0006508">
    <property type="term" value="P:proteolysis"/>
    <property type="evidence" value="ECO:0007669"/>
    <property type="project" value="UniProtKB-KW"/>
</dbReference>
<keyword evidence="1" id="KW-0645">Protease</keyword>
<dbReference type="GO" id="GO:0008234">
    <property type="term" value="F:cysteine-type peptidase activity"/>
    <property type="evidence" value="ECO:0007669"/>
    <property type="project" value="InterPro"/>
</dbReference>
<evidence type="ECO:0000313" key="4">
    <source>
        <dbReference type="EMBL" id="QHU22331.1"/>
    </source>
</evidence>
<dbReference type="Pfam" id="PF02902">
    <property type="entry name" value="Peptidase_C48"/>
    <property type="match status" value="1"/>
</dbReference>
<evidence type="ECO:0000256" key="1">
    <source>
        <dbReference type="ARBA" id="ARBA00022670"/>
    </source>
</evidence>
<sequence length="299" mass="35691">MEDIVHKLRKKSQKKFTRLKCHPKNKSFKKSSCLDYKTLLVLKKMWNKRHPDCKIKTNKKENIWKDIKKFMSDRCSHEMCWIDSTLETHKQKEQLKRELFVPEMPQSWKANSSEWLSSVEISDVLKQYEEKYTDFIFLGPSPIDFDSVNVSYYENKELCVWPELCHFNLKNHISNGINRIGMVFNLDKHHESGSHWVSMFLDIPSKNMFYFDSAGSSPPKEIQKLIDKIKKQALNMNIKLHVDSNNGIRHQIHNTECGMYCLYFIISLITQQHKINYFKNNIIRDNLVKKFRTIYFNKI</sequence>
<dbReference type="EMBL" id="MN741005">
    <property type="protein sequence ID" value="QHU22331.1"/>
    <property type="molecule type" value="Genomic_DNA"/>
</dbReference>
<dbReference type="SUPFAM" id="SSF54001">
    <property type="entry name" value="Cysteine proteinases"/>
    <property type="match status" value="1"/>
</dbReference>
<feature type="domain" description="Ubiquitin-like protease family profile" evidence="3">
    <location>
        <begin position="93"/>
        <end position="268"/>
    </location>
</feature>
<organism evidence="4">
    <name type="scientific">viral metagenome</name>
    <dbReference type="NCBI Taxonomy" id="1070528"/>
    <lineage>
        <taxon>unclassified sequences</taxon>
        <taxon>metagenomes</taxon>
        <taxon>organismal metagenomes</taxon>
    </lineage>
</organism>
<dbReference type="PROSITE" id="PS50600">
    <property type="entry name" value="ULP_PROTEASE"/>
    <property type="match status" value="1"/>
</dbReference>
<proteinExistence type="predicted"/>
<reference evidence="4" key="1">
    <citation type="journal article" date="2020" name="Nature">
        <title>Giant virus diversity and host interactions through global metagenomics.</title>
        <authorList>
            <person name="Schulz F."/>
            <person name="Roux S."/>
            <person name="Paez-Espino D."/>
            <person name="Jungbluth S."/>
            <person name="Walsh D.A."/>
            <person name="Denef V.J."/>
            <person name="McMahon K.D."/>
            <person name="Konstantinidis K.T."/>
            <person name="Eloe-Fadrosh E.A."/>
            <person name="Kyrpides N.C."/>
            <person name="Woyke T."/>
        </authorList>
    </citation>
    <scope>NUCLEOTIDE SEQUENCE</scope>
    <source>
        <strain evidence="4">GVMAG-S-ERX555907-102</strain>
    </source>
</reference>
<protein>
    <recommendedName>
        <fullName evidence="3">Ubiquitin-like protease family profile domain-containing protein</fullName>
    </recommendedName>
</protein>
<dbReference type="AlphaFoldDB" id="A0A6C0KYK6"/>
<keyword evidence="2" id="KW-0378">Hydrolase</keyword>
<dbReference type="InterPro" id="IPR038765">
    <property type="entry name" value="Papain-like_cys_pep_sf"/>
</dbReference>
<evidence type="ECO:0000256" key="2">
    <source>
        <dbReference type="ARBA" id="ARBA00022801"/>
    </source>
</evidence>
<dbReference type="InterPro" id="IPR003653">
    <property type="entry name" value="Peptidase_C48_C"/>
</dbReference>